<feature type="compositionally biased region" description="Low complexity" evidence="1">
    <location>
        <begin position="1"/>
        <end position="18"/>
    </location>
</feature>
<protein>
    <submittedName>
        <fullName evidence="3">Bis-aminopropyl spermidine synthase family protein</fullName>
    </submittedName>
</protein>
<accession>A0ABV5T7P4</accession>
<comment type="caution">
    <text evidence="3">The sequence shown here is derived from an EMBL/GenBank/DDBJ whole genome shotgun (WGS) entry which is preliminary data.</text>
</comment>
<reference evidence="3 4" key="1">
    <citation type="submission" date="2024-09" db="EMBL/GenBank/DDBJ databases">
        <authorList>
            <person name="Sun Q."/>
            <person name="Mori K."/>
        </authorList>
    </citation>
    <scope>NUCLEOTIDE SEQUENCE [LARGE SCALE GENOMIC DNA]</scope>
    <source>
        <strain evidence="3 4">JCM 3028</strain>
    </source>
</reference>
<gene>
    <name evidence="3" type="ORF">ACFFRH_02770</name>
</gene>
<keyword evidence="4" id="KW-1185">Reference proteome</keyword>
<dbReference type="InterPro" id="IPR002723">
    <property type="entry name" value="BpsA_C"/>
</dbReference>
<name>A0ABV5T7P4_9ACTN</name>
<dbReference type="Proteomes" id="UP001589610">
    <property type="component" value="Unassembled WGS sequence"/>
</dbReference>
<dbReference type="RefSeq" id="WP_386153835.1">
    <property type="nucleotide sequence ID" value="NZ_JBHMBS010000001.1"/>
</dbReference>
<dbReference type="InterPro" id="IPR029063">
    <property type="entry name" value="SAM-dependent_MTases_sf"/>
</dbReference>
<dbReference type="SUPFAM" id="SSF53335">
    <property type="entry name" value="S-adenosyl-L-methionine-dependent methyltransferases"/>
    <property type="match status" value="1"/>
</dbReference>
<organism evidence="3 4">
    <name type="scientific">Streptosporangium vulgare</name>
    <dbReference type="NCBI Taxonomy" id="46190"/>
    <lineage>
        <taxon>Bacteria</taxon>
        <taxon>Bacillati</taxon>
        <taxon>Actinomycetota</taxon>
        <taxon>Actinomycetes</taxon>
        <taxon>Streptosporangiales</taxon>
        <taxon>Streptosporangiaceae</taxon>
        <taxon>Streptosporangium</taxon>
    </lineage>
</organism>
<dbReference type="PANTHER" id="PTHR23290">
    <property type="entry name" value="RRNA N6-ADENOSINE-METHYLTRANSFERASE METTL5"/>
    <property type="match status" value="1"/>
</dbReference>
<evidence type="ECO:0000313" key="4">
    <source>
        <dbReference type="Proteomes" id="UP001589610"/>
    </source>
</evidence>
<feature type="region of interest" description="Disordered" evidence="1">
    <location>
        <begin position="1"/>
        <end position="40"/>
    </location>
</feature>
<evidence type="ECO:0000256" key="1">
    <source>
        <dbReference type="SAM" id="MobiDB-lite"/>
    </source>
</evidence>
<dbReference type="Pfam" id="PF01861">
    <property type="entry name" value="BpsA_C"/>
    <property type="match status" value="1"/>
</dbReference>
<dbReference type="InterPro" id="IPR051720">
    <property type="entry name" value="rRNA_MeTrfase/Polyamine_Synth"/>
</dbReference>
<feature type="region of interest" description="Disordered" evidence="1">
    <location>
        <begin position="116"/>
        <end position="193"/>
    </location>
</feature>
<feature type="region of interest" description="Disordered" evidence="1">
    <location>
        <begin position="552"/>
        <end position="582"/>
    </location>
</feature>
<dbReference type="Gene3D" id="3.40.50.150">
    <property type="entry name" value="Vaccinia Virus protein VP39"/>
    <property type="match status" value="1"/>
</dbReference>
<evidence type="ECO:0000259" key="2">
    <source>
        <dbReference type="Pfam" id="PF01861"/>
    </source>
</evidence>
<dbReference type="PANTHER" id="PTHR23290:SF0">
    <property type="entry name" value="RRNA N6-ADENOSINE-METHYLTRANSFERASE METTL5"/>
    <property type="match status" value="1"/>
</dbReference>
<dbReference type="EMBL" id="JBHMBS010000001">
    <property type="protein sequence ID" value="MFB9674401.1"/>
    <property type="molecule type" value="Genomic_DNA"/>
</dbReference>
<evidence type="ECO:0000313" key="3">
    <source>
        <dbReference type="EMBL" id="MFB9674401.1"/>
    </source>
</evidence>
<feature type="domain" description="N(4)-bis(aminopropyl)spermidine synthase C-terminal" evidence="2">
    <location>
        <begin position="211"/>
        <end position="401"/>
    </location>
</feature>
<sequence>MEPNDPTGPDGPTGLTNTSTPDIPGVSGRSGVPETPGKTGAEALVARAGVDGRRLRNALVILGDGRWWTLADLVRETAISRRTIEALLREVDAELERSGDRFRLPAPPAWLAPAWQHPARQDPAERASARQDPARQDAAGQAESASTPAGPRVSDPTPPGPGTTGPAPDRPETTGPTPPGPGITGPAPVRTGARTLAPADPVAHLLPGHADLVARMDELIAKAPRGRHTLDHVAATGETVVRRALLLDARFWLDGARLLCVGDHDLTSLATAMLHPGVEVTVVDVDERILAYIAGQADRLGLAVRTRWADLRLGLPASARSWADLAITDPPYTPEGVGLFVARCAEGLRDREQGRIMLAYGASERTPALALKVQQTLSQLNLVNEAIYPDFNRYFGAEAIGSAADLYVLRPTTRTWPAAAARVEASGTAIYTQGPQSVESAPPTAAAPAADSGDGFVPEVLVGEWPRDVLPKAPRARLATWLAKPYASDPARVAISVPAGLEAALPRLLLATRASEVRVTLAAPPKDLPTDLLAPVYELTAEGASVRAVRVAPPAGNTGNTEDVRHAGNAEDTGNTGNAGETGDAARILRRVLDNAHGKLANTWREALIRVRGDLTKKQARAVVAAVAPWAGDVTVLELPAHRLLELRAAVESSLSAPADAG</sequence>
<proteinExistence type="predicted"/>
<feature type="compositionally biased region" description="Basic and acidic residues" evidence="1">
    <location>
        <begin position="119"/>
        <end position="135"/>
    </location>
</feature>